<proteinExistence type="inferred from homology"/>
<evidence type="ECO:0000256" key="6">
    <source>
        <dbReference type="ARBA" id="ARBA00022638"/>
    </source>
</evidence>
<reference evidence="12" key="2">
    <citation type="submission" date="2025-08" db="UniProtKB">
        <authorList>
            <consortium name="Ensembl"/>
        </authorList>
    </citation>
    <scope>IDENTIFICATION</scope>
</reference>
<reference evidence="12" key="3">
    <citation type="submission" date="2025-09" db="UniProtKB">
        <authorList>
            <consortium name="Ensembl"/>
        </authorList>
    </citation>
    <scope>IDENTIFICATION</scope>
</reference>
<dbReference type="PRINTS" id="PR00749">
    <property type="entry name" value="LYSOZYMEG"/>
</dbReference>
<dbReference type="Proteomes" id="UP000472267">
    <property type="component" value="Chromosome 6"/>
</dbReference>
<sequence length="218" mass="24502">IECVIVTPCFLRLHSELYLHSVLFCYGDITKVHTDGASKETAQAEKLEYSGVRASEKMAATDLEDMDQYKDMIKKVGRDLEIQPALIAGIISRESRAGTQLKNGWGDNGKAWGLMQVDVTPNGGRHKPEGDWDSEEHLRQATRILIGFIEKIQQKFPHWSKEEQLKGGIAAYNMGDGNVEDRNVDKKTTGKDYANDVVARAQWYKKNGYDTDSSCVLF</sequence>
<dbReference type="CDD" id="cd01021">
    <property type="entry name" value="GEWL"/>
    <property type="match status" value="1"/>
</dbReference>
<accession>A0A672FNU4</accession>
<evidence type="ECO:0000256" key="3">
    <source>
        <dbReference type="ARBA" id="ARBA00012732"/>
    </source>
</evidence>
<protein>
    <recommendedName>
        <fullName evidence="4">Lysozyme g</fullName>
        <ecNumber evidence="3">3.2.1.17</ecNumber>
    </recommendedName>
    <alternativeName>
        <fullName evidence="9">1,4-beta-N-acetylmuramidase</fullName>
    </alternativeName>
</protein>
<dbReference type="Ensembl" id="ENSSFAT00005008060.1">
    <property type="protein sequence ID" value="ENSSFAP00005007667.1"/>
    <property type="gene ID" value="ENSSFAG00005004538.1"/>
</dbReference>
<comment type="catalytic activity">
    <reaction evidence="1">
        <text>Hydrolysis of (1-&gt;4)-beta-linkages between N-acetylmuramic acid and N-acetyl-D-glucosamine residues in a peptidoglycan and between N-acetyl-D-glucosamine residues in chitodextrins.</text>
        <dbReference type="EC" id="3.2.1.17"/>
    </reaction>
</comment>
<comment type="similarity">
    <text evidence="2">Belongs to the glycosyl hydrolase 23 family.</text>
</comment>
<dbReference type="SUPFAM" id="SSF53955">
    <property type="entry name" value="Lysozyme-like"/>
    <property type="match status" value="1"/>
</dbReference>
<keyword evidence="8" id="KW-0326">Glycosidase</keyword>
<keyword evidence="7" id="KW-0378">Hydrolase</keyword>
<dbReference type="GO" id="GO:0009253">
    <property type="term" value="P:peptidoglycan catabolic process"/>
    <property type="evidence" value="ECO:0007669"/>
    <property type="project" value="InterPro"/>
</dbReference>
<gene>
    <name evidence="12" type="primary">LOC115391113</name>
</gene>
<feature type="active site" evidence="10">
    <location>
        <position position="94"/>
    </location>
</feature>
<evidence type="ECO:0000256" key="4">
    <source>
        <dbReference type="ARBA" id="ARBA00016485"/>
    </source>
</evidence>
<keyword evidence="6" id="KW-0081">Bacteriolytic enzyme</keyword>
<evidence type="ECO:0000256" key="10">
    <source>
        <dbReference type="PIRSR" id="PIRSR001065-1"/>
    </source>
</evidence>
<keyword evidence="5" id="KW-0929">Antimicrobial</keyword>
<reference evidence="12" key="1">
    <citation type="submission" date="2019-06" db="EMBL/GenBank/DDBJ databases">
        <authorList>
            <consortium name="Wellcome Sanger Institute Data Sharing"/>
        </authorList>
    </citation>
    <scope>NUCLEOTIDE SEQUENCE [LARGE SCALE GENOMIC DNA]</scope>
</reference>
<evidence type="ECO:0000256" key="1">
    <source>
        <dbReference type="ARBA" id="ARBA00000632"/>
    </source>
</evidence>
<dbReference type="FunFam" id="1.10.530.10:FF:000026">
    <property type="entry name" value="Lysozyme g"/>
    <property type="match status" value="1"/>
</dbReference>
<dbReference type="AlphaFoldDB" id="A0A672FNU4"/>
<dbReference type="GO" id="GO:0031640">
    <property type="term" value="P:killing of cells of another organism"/>
    <property type="evidence" value="ECO:0007669"/>
    <property type="project" value="UniProtKB-KW"/>
</dbReference>
<dbReference type="GO" id="GO:0003796">
    <property type="term" value="F:lysozyme activity"/>
    <property type="evidence" value="ECO:0007669"/>
    <property type="project" value="UniProtKB-EC"/>
</dbReference>
<keyword evidence="13" id="KW-1185">Reference proteome</keyword>
<evidence type="ECO:0000256" key="8">
    <source>
        <dbReference type="ARBA" id="ARBA00023295"/>
    </source>
</evidence>
<dbReference type="Gene3D" id="1.10.530.10">
    <property type="match status" value="1"/>
</dbReference>
<name>A0A672FNU4_SALFA</name>
<dbReference type="OMA" id="CQGRTDC"/>
<dbReference type="InterPro" id="IPR008258">
    <property type="entry name" value="Transglycosylase_SLT_dom_1"/>
</dbReference>
<feature type="domain" description="Transglycosylase SLT" evidence="11">
    <location>
        <begin position="72"/>
        <end position="192"/>
    </location>
</feature>
<dbReference type="PANTHER" id="PTHR31698:SF8">
    <property type="entry name" value="LYSOZYME G-RELATED"/>
    <property type="match status" value="1"/>
</dbReference>
<dbReference type="GO" id="GO:0050830">
    <property type="term" value="P:defense response to Gram-positive bacterium"/>
    <property type="evidence" value="ECO:0007669"/>
    <property type="project" value="TreeGrafter"/>
</dbReference>
<feature type="active site" evidence="10">
    <location>
        <position position="107"/>
    </location>
</feature>
<evidence type="ECO:0000256" key="7">
    <source>
        <dbReference type="ARBA" id="ARBA00022801"/>
    </source>
</evidence>
<dbReference type="FunCoup" id="A0A672FNU4">
    <property type="interactions" value="842"/>
</dbReference>
<evidence type="ECO:0000256" key="9">
    <source>
        <dbReference type="ARBA" id="ARBA00031262"/>
    </source>
</evidence>
<dbReference type="PANTHER" id="PTHR31698">
    <property type="entry name" value="LYSOZYME G FAMILY MEMBER"/>
    <property type="match status" value="1"/>
</dbReference>
<dbReference type="EC" id="3.2.1.17" evidence="3"/>
<evidence type="ECO:0000259" key="11">
    <source>
        <dbReference type="Pfam" id="PF01464"/>
    </source>
</evidence>
<evidence type="ECO:0000256" key="2">
    <source>
        <dbReference type="ARBA" id="ARBA00008902"/>
    </source>
</evidence>
<organism evidence="12 13">
    <name type="scientific">Salarias fasciatus</name>
    <name type="common">Jewelled blenny</name>
    <name type="synonym">Blennius fasciatus</name>
    <dbReference type="NCBI Taxonomy" id="181472"/>
    <lineage>
        <taxon>Eukaryota</taxon>
        <taxon>Metazoa</taxon>
        <taxon>Chordata</taxon>
        <taxon>Craniata</taxon>
        <taxon>Vertebrata</taxon>
        <taxon>Euteleostomi</taxon>
        <taxon>Actinopterygii</taxon>
        <taxon>Neopterygii</taxon>
        <taxon>Teleostei</taxon>
        <taxon>Neoteleostei</taxon>
        <taxon>Acanthomorphata</taxon>
        <taxon>Ovalentaria</taxon>
        <taxon>Blenniimorphae</taxon>
        <taxon>Blenniiformes</taxon>
        <taxon>Blennioidei</taxon>
        <taxon>Blenniidae</taxon>
        <taxon>Salariinae</taxon>
        <taxon>Salarias</taxon>
    </lineage>
</organism>
<dbReference type="Pfam" id="PF01464">
    <property type="entry name" value="SLT"/>
    <property type="match status" value="1"/>
</dbReference>
<dbReference type="InterPro" id="IPR023346">
    <property type="entry name" value="Lysozyme-like_dom_sf"/>
</dbReference>
<evidence type="ECO:0000313" key="12">
    <source>
        <dbReference type="Ensembl" id="ENSSFAP00005007667.1"/>
    </source>
</evidence>
<evidence type="ECO:0000313" key="13">
    <source>
        <dbReference type="Proteomes" id="UP000472267"/>
    </source>
</evidence>
<dbReference type="PIRSF" id="PIRSF001065">
    <property type="entry name" value="Lysozyme_g"/>
    <property type="match status" value="1"/>
</dbReference>
<dbReference type="GO" id="GO:0005576">
    <property type="term" value="C:extracellular region"/>
    <property type="evidence" value="ECO:0007669"/>
    <property type="project" value="TreeGrafter"/>
</dbReference>
<dbReference type="InParanoid" id="A0A672FNU4"/>
<evidence type="ECO:0000256" key="5">
    <source>
        <dbReference type="ARBA" id="ARBA00022529"/>
    </source>
</evidence>
<dbReference type="InterPro" id="IPR002152">
    <property type="entry name" value="Glyco_hydro_23"/>
</dbReference>